<evidence type="ECO:0000256" key="4">
    <source>
        <dbReference type="ARBA" id="ARBA00022692"/>
    </source>
</evidence>
<keyword evidence="3" id="KW-1003">Cell membrane</keyword>
<evidence type="ECO:0000313" key="12">
    <source>
        <dbReference type="EMBL" id="AOS98574.1"/>
    </source>
</evidence>
<name>A0A1C9WBQ7_9GAMM</name>
<dbReference type="InterPro" id="IPR036938">
    <property type="entry name" value="PAP2/HPO_sf"/>
</dbReference>
<proteinExistence type="predicted"/>
<feature type="transmembrane region" description="Helical" evidence="10">
    <location>
        <begin position="116"/>
        <end position="139"/>
    </location>
</feature>
<keyword evidence="7 10" id="KW-0472">Membrane</keyword>
<dbReference type="OrthoDB" id="9780507at2"/>
<dbReference type="GO" id="GO:0005886">
    <property type="term" value="C:plasma membrane"/>
    <property type="evidence" value="ECO:0007669"/>
    <property type="project" value="UniProtKB-SubCell"/>
</dbReference>
<keyword evidence="4 10" id="KW-0812">Transmembrane</keyword>
<dbReference type="KEGG" id="micc:AUP74_03208"/>
<organism evidence="12 13">
    <name type="scientific">Microbulbifer aggregans</name>
    <dbReference type="NCBI Taxonomy" id="1769779"/>
    <lineage>
        <taxon>Bacteria</taxon>
        <taxon>Pseudomonadati</taxon>
        <taxon>Pseudomonadota</taxon>
        <taxon>Gammaproteobacteria</taxon>
        <taxon>Cellvibrionales</taxon>
        <taxon>Microbulbiferaceae</taxon>
        <taxon>Microbulbifer</taxon>
    </lineage>
</organism>
<dbReference type="CDD" id="cd01610">
    <property type="entry name" value="PAP2_like"/>
    <property type="match status" value="1"/>
</dbReference>
<dbReference type="EC" id="3.6.1.27" evidence="2"/>
<dbReference type="Proteomes" id="UP000095672">
    <property type="component" value="Chromosome"/>
</dbReference>
<evidence type="ECO:0000256" key="2">
    <source>
        <dbReference type="ARBA" id="ARBA00012374"/>
    </source>
</evidence>
<evidence type="ECO:0000256" key="6">
    <source>
        <dbReference type="ARBA" id="ARBA00022989"/>
    </source>
</evidence>
<dbReference type="RefSeq" id="WP_069948422.1">
    <property type="nucleotide sequence ID" value="NZ_CP014143.1"/>
</dbReference>
<sequence>MKSLPVTLKAFDVSLVLHMAQRAARPASRQRYLWLSKSADGWLYLISPLLVALANTAAAAVQYFTVCGTAFAVERSLYWTIKNTTRRLRPPQAIPGLRSVVVASDRFSLPSGHTSGAFLFITLLSQLLSPLWLLGYFWAAGVGASRVGLGVHFPTDVCAGAALGTSVGLLISGAML</sequence>
<evidence type="ECO:0000256" key="9">
    <source>
        <dbReference type="ARBA" id="ARBA00047594"/>
    </source>
</evidence>
<keyword evidence="13" id="KW-1185">Reference proteome</keyword>
<reference evidence="13" key="1">
    <citation type="submission" date="2016-01" db="EMBL/GenBank/DDBJ databases">
        <title>Complete genome sequence of Microbulbifer sp. CCB-MM1, a halophile isolated from Matang Mangrove Forest, Perak.</title>
        <authorList>
            <person name="Moh T.H."/>
            <person name="Dinesh B."/>
            <person name="Lau N.-S."/>
            <person name="Go F."/>
            <person name="Alexander Chong S.-C."/>
        </authorList>
    </citation>
    <scope>NUCLEOTIDE SEQUENCE [LARGE SCALE GENOMIC DNA]</scope>
    <source>
        <strain evidence="13">CCB-MM1</strain>
    </source>
</reference>
<dbReference type="PANTHER" id="PTHR14969:SF62">
    <property type="entry name" value="DECAPRENYLPHOSPHORYL-5-PHOSPHORIBOSE PHOSPHATASE RV3807C-RELATED"/>
    <property type="match status" value="1"/>
</dbReference>
<dbReference type="PATRIC" id="fig|1769779.3.peg.3191"/>
<dbReference type="PANTHER" id="PTHR14969">
    <property type="entry name" value="SPHINGOSINE-1-PHOSPHATE PHOSPHOHYDROLASE"/>
    <property type="match status" value="1"/>
</dbReference>
<feature type="domain" description="Phosphatidic acid phosphatase type 2/haloperoxidase" evidence="11">
    <location>
        <begin position="66"/>
        <end position="172"/>
    </location>
</feature>
<dbReference type="InterPro" id="IPR000326">
    <property type="entry name" value="PAP2/HPO"/>
</dbReference>
<evidence type="ECO:0000256" key="8">
    <source>
        <dbReference type="ARBA" id="ARBA00032707"/>
    </source>
</evidence>
<evidence type="ECO:0000256" key="5">
    <source>
        <dbReference type="ARBA" id="ARBA00022801"/>
    </source>
</evidence>
<keyword evidence="6 10" id="KW-1133">Transmembrane helix</keyword>
<dbReference type="EMBL" id="CP014143">
    <property type="protein sequence ID" value="AOS98574.1"/>
    <property type="molecule type" value="Genomic_DNA"/>
</dbReference>
<dbReference type="SUPFAM" id="SSF48317">
    <property type="entry name" value="Acid phosphatase/Vanadium-dependent haloperoxidase"/>
    <property type="match status" value="1"/>
</dbReference>
<comment type="catalytic activity">
    <reaction evidence="9">
        <text>di-trans,octa-cis-undecaprenyl diphosphate + H2O = di-trans,octa-cis-undecaprenyl phosphate + phosphate + H(+)</text>
        <dbReference type="Rhea" id="RHEA:28094"/>
        <dbReference type="ChEBI" id="CHEBI:15377"/>
        <dbReference type="ChEBI" id="CHEBI:15378"/>
        <dbReference type="ChEBI" id="CHEBI:43474"/>
        <dbReference type="ChEBI" id="CHEBI:58405"/>
        <dbReference type="ChEBI" id="CHEBI:60392"/>
        <dbReference type="EC" id="3.6.1.27"/>
    </reaction>
</comment>
<dbReference type="AlphaFoldDB" id="A0A1C9WBQ7"/>
<accession>A0A1C9WBQ7</accession>
<evidence type="ECO:0000313" key="13">
    <source>
        <dbReference type="Proteomes" id="UP000095672"/>
    </source>
</evidence>
<dbReference type="SMART" id="SM00014">
    <property type="entry name" value="acidPPc"/>
    <property type="match status" value="1"/>
</dbReference>
<evidence type="ECO:0000256" key="7">
    <source>
        <dbReference type="ARBA" id="ARBA00023136"/>
    </source>
</evidence>
<dbReference type="GO" id="GO:0050380">
    <property type="term" value="F:undecaprenyl-diphosphatase activity"/>
    <property type="evidence" value="ECO:0007669"/>
    <property type="project" value="UniProtKB-EC"/>
</dbReference>
<gene>
    <name evidence="12" type="ORF">AUP74_03208</name>
</gene>
<comment type="subcellular location">
    <subcellularLocation>
        <location evidence="1">Cell membrane</location>
        <topology evidence="1">Multi-pass membrane protein</topology>
    </subcellularLocation>
</comment>
<feature type="transmembrane region" description="Helical" evidence="10">
    <location>
        <begin position="42"/>
        <end position="73"/>
    </location>
</feature>
<evidence type="ECO:0000256" key="10">
    <source>
        <dbReference type="SAM" id="Phobius"/>
    </source>
</evidence>
<dbReference type="STRING" id="1769779.AUP74_03208"/>
<evidence type="ECO:0000259" key="11">
    <source>
        <dbReference type="SMART" id="SM00014"/>
    </source>
</evidence>
<keyword evidence="5" id="KW-0378">Hydrolase</keyword>
<feature type="transmembrane region" description="Helical" evidence="10">
    <location>
        <begin position="151"/>
        <end position="171"/>
    </location>
</feature>
<protein>
    <recommendedName>
        <fullName evidence="2">undecaprenyl-diphosphate phosphatase</fullName>
        <ecNumber evidence="2">3.6.1.27</ecNumber>
    </recommendedName>
    <alternativeName>
        <fullName evidence="8">Undecaprenyl pyrophosphate phosphatase</fullName>
    </alternativeName>
</protein>
<evidence type="ECO:0000256" key="3">
    <source>
        <dbReference type="ARBA" id="ARBA00022475"/>
    </source>
</evidence>
<evidence type="ECO:0000256" key="1">
    <source>
        <dbReference type="ARBA" id="ARBA00004651"/>
    </source>
</evidence>
<dbReference type="Pfam" id="PF01569">
    <property type="entry name" value="PAP2"/>
    <property type="match status" value="1"/>
</dbReference>
<dbReference type="Gene3D" id="1.20.144.10">
    <property type="entry name" value="Phosphatidic acid phosphatase type 2/haloperoxidase"/>
    <property type="match status" value="1"/>
</dbReference>